<gene>
    <name evidence="1" type="ORF">T440DRAFT_466108</name>
</gene>
<evidence type="ECO:0000313" key="2">
    <source>
        <dbReference type="Proteomes" id="UP000799423"/>
    </source>
</evidence>
<dbReference type="Proteomes" id="UP000799423">
    <property type="component" value="Unassembled WGS sequence"/>
</dbReference>
<dbReference type="AlphaFoldDB" id="A0A6A7BG14"/>
<name>A0A6A7BG14_9PLEO</name>
<protein>
    <submittedName>
        <fullName evidence="1">Uncharacterized protein</fullName>
    </submittedName>
</protein>
<reference evidence="1" key="1">
    <citation type="submission" date="2020-01" db="EMBL/GenBank/DDBJ databases">
        <authorList>
            <consortium name="DOE Joint Genome Institute"/>
            <person name="Haridas S."/>
            <person name="Albert R."/>
            <person name="Binder M."/>
            <person name="Bloem J."/>
            <person name="Labutti K."/>
            <person name="Salamov A."/>
            <person name="Andreopoulos B."/>
            <person name="Baker S.E."/>
            <person name="Barry K."/>
            <person name="Bills G."/>
            <person name="Bluhm B.H."/>
            <person name="Cannon C."/>
            <person name="Castanera R."/>
            <person name="Culley D.E."/>
            <person name="Daum C."/>
            <person name="Ezra D."/>
            <person name="Gonzalez J.B."/>
            <person name="Henrissat B."/>
            <person name="Kuo A."/>
            <person name="Liang C."/>
            <person name="Lipzen A."/>
            <person name="Lutzoni F."/>
            <person name="Magnuson J."/>
            <person name="Mondo S."/>
            <person name="Nolan M."/>
            <person name="Ohm R."/>
            <person name="Pangilinan J."/>
            <person name="Park H.-J."/>
            <person name="Ramirez L."/>
            <person name="Alfaro M."/>
            <person name="Sun H."/>
            <person name="Tritt A."/>
            <person name="Yoshinaga Y."/>
            <person name="Zwiers L.-H."/>
            <person name="Turgeon B.G."/>
            <person name="Goodwin S.B."/>
            <person name="Spatafora J.W."/>
            <person name="Crous P.W."/>
            <person name="Grigoriev I.V."/>
        </authorList>
    </citation>
    <scope>NUCLEOTIDE SEQUENCE</scope>
    <source>
        <strain evidence="1">IPT5</strain>
    </source>
</reference>
<accession>A0A6A7BG14</accession>
<organism evidence="1 2">
    <name type="scientific">Plenodomus tracheiphilus IPT5</name>
    <dbReference type="NCBI Taxonomy" id="1408161"/>
    <lineage>
        <taxon>Eukaryota</taxon>
        <taxon>Fungi</taxon>
        <taxon>Dikarya</taxon>
        <taxon>Ascomycota</taxon>
        <taxon>Pezizomycotina</taxon>
        <taxon>Dothideomycetes</taxon>
        <taxon>Pleosporomycetidae</taxon>
        <taxon>Pleosporales</taxon>
        <taxon>Pleosporineae</taxon>
        <taxon>Leptosphaeriaceae</taxon>
        <taxon>Plenodomus</taxon>
    </lineage>
</organism>
<dbReference type="OrthoDB" id="8300194at2759"/>
<dbReference type="EMBL" id="MU006296">
    <property type="protein sequence ID" value="KAF2853118.1"/>
    <property type="molecule type" value="Genomic_DNA"/>
</dbReference>
<sequence length="99" mass="11212">MERLHGEPVGVGWFERSEQSRAKILDQFKRMIEDMRSTTPPQGIDVAHVDGGALCDPRLPGTSTHFGPFRTIQDFHRHLLSGMEAHPEHKPEISQLISQ</sequence>
<proteinExistence type="predicted"/>
<keyword evidence="2" id="KW-1185">Reference proteome</keyword>
<evidence type="ECO:0000313" key="1">
    <source>
        <dbReference type="EMBL" id="KAF2853118.1"/>
    </source>
</evidence>